<keyword evidence="2" id="KW-1185">Reference proteome</keyword>
<evidence type="ECO:0000313" key="2">
    <source>
        <dbReference type="Proteomes" id="UP000004995"/>
    </source>
</evidence>
<organism evidence="1 2">
    <name type="scientific">Setaria italica</name>
    <name type="common">Foxtail millet</name>
    <name type="synonym">Panicum italicum</name>
    <dbReference type="NCBI Taxonomy" id="4555"/>
    <lineage>
        <taxon>Eukaryota</taxon>
        <taxon>Viridiplantae</taxon>
        <taxon>Streptophyta</taxon>
        <taxon>Embryophyta</taxon>
        <taxon>Tracheophyta</taxon>
        <taxon>Spermatophyta</taxon>
        <taxon>Magnoliopsida</taxon>
        <taxon>Liliopsida</taxon>
        <taxon>Poales</taxon>
        <taxon>Poaceae</taxon>
        <taxon>PACMAD clade</taxon>
        <taxon>Panicoideae</taxon>
        <taxon>Panicodae</taxon>
        <taxon>Paniceae</taxon>
        <taxon>Cenchrinae</taxon>
        <taxon>Setaria</taxon>
    </lineage>
</organism>
<dbReference type="EnsemblPlants" id="KQL29498">
    <property type="protein sequence ID" value="KQL29498"/>
    <property type="gene ID" value="SETIT_020616mg"/>
</dbReference>
<sequence length="37" mass="4556">MYIFNYFLEYLHEERASKFEDTNNIHSSVKSSIPMWK</sequence>
<protein>
    <submittedName>
        <fullName evidence="1">Uncharacterized protein</fullName>
    </submittedName>
</protein>
<proteinExistence type="predicted"/>
<dbReference type="HOGENOM" id="CLU_3351921_0_0_1"/>
<evidence type="ECO:0000313" key="1">
    <source>
        <dbReference type="EnsemblPlants" id="KQL29498"/>
    </source>
</evidence>
<dbReference type="InParanoid" id="K3Z248"/>
<dbReference type="Gramene" id="KQL29498">
    <property type="protein sequence ID" value="KQL29498"/>
    <property type="gene ID" value="SETIT_020616mg"/>
</dbReference>
<reference evidence="2" key="1">
    <citation type="journal article" date="2012" name="Nat. Biotechnol.">
        <title>Reference genome sequence of the model plant Setaria.</title>
        <authorList>
            <person name="Bennetzen J.L."/>
            <person name="Schmutz J."/>
            <person name="Wang H."/>
            <person name="Percifield R."/>
            <person name="Hawkins J."/>
            <person name="Pontaroli A.C."/>
            <person name="Estep M."/>
            <person name="Feng L."/>
            <person name="Vaughn J.N."/>
            <person name="Grimwood J."/>
            <person name="Jenkins J."/>
            <person name="Barry K."/>
            <person name="Lindquist E."/>
            <person name="Hellsten U."/>
            <person name="Deshpande S."/>
            <person name="Wang X."/>
            <person name="Wu X."/>
            <person name="Mitros T."/>
            <person name="Triplett J."/>
            <person name="Yang X."/>
            <person name="Ye C.Y."/>
            <person name="Mauro-Herrera M."/>
            <person name="Wang L."/>
            <person name="Li P."/>
            <person name="Sharma M."/>
            <person name="Sharma R."/>
            <person name="Ronald P.C."/>
            <person name="Panaud O."/>
            <person name="Kellogg E.A."/>
            <person name="Brutnell T.P."/>
            <person name="Doust A.N."/>
            <person name="Tuskan G.A."/>
            <person name="Rokhsar D."/>
            <person name="Devos K.M."/>
        </authorList>
    </citation>
    <scope>NUCLEOTIDE SEQUENCE [LARGE SCALE GENOMIC DNA]</scope>
    <source>
        <strain evidence="2">cv. Yugu1</strain>
    </source>
</reference>
<dbReference type="AlphaFoldDB" id="K3Z248"/>
<dbReference type="EMBL" id="AGNK02000270">
    <property type="status" value="NOT_ANNOTATED_CDS"/>
    <property type="molecule type" value="Genomic_DNA"/>
</dbReference>
<name>K3Z248_SETIT</name>
<accession>K3Z248</accession>
<reference evidence="1" key="2">
    <citation type="submission" date="2018-08" db="UniProtKB">
        <authorList>
            <consortium name="EnsemblPlants"/>
        </authorList>
    </citation>
    <scope>IDENTIFICATION</scope>
    <source>
        <strain evidence="1">Yugu1</strain>
    </source>
</reference>
<dbReference type="Proteomes" id="UP000004995">
    <property type="component" value="Unassembled WGS sequence"/>
</dbReference>